<sequence length="747" mass="82472">MRLPVILLLLVLPAAAAAPAALGVAGGAVPDAFTAAPQSVALLPVPKQVQWGDGEFSITPATRIIVGDDAGADDLFAARELNEELRARYRTELDVVREREVADPAGHIVIGEPTSSALLGRLLEEAGISVTAASPGPEGYVLRVTRGQITVAGSDRRGTFYGVQTLRQLLRPAPATAGPQPGAVANVRVVTIRDRPDHAVRAVHLLLDGSSGEFHSALIDRILAPYKFNTLLVEAEDVQWESGRSLWSPDPRGATKAQVKKLLEVARQHHIQVIPLIPTLGHSEWVFAGLRDEALCAQVAYIPKHLREEGKPQVTCDRARGVYPAVYDPERTITINGTPTTLNEALIFPMLKEAIDLFRPAYVHLGHDEVRGPSGLRYDIDLYLRDIVTLSRFLRSSGVRPMVWGDVLWERRTEAAAEPLFRELPRDLVIVPWKYEDIREYPELSYFRRAGFPVLGATWYRLHNNYWFSRAAKAANALGMVRTTWTGHFQSQAALTRAYQQLYTYLSAAAYFWTSDRPEPDRAPREAELARRFAEAWKAGTQPAAPISGTLLDLSGAATQRHIDDDGAGWLGKGADYDLRALHTGRQRLGGVLFEVLDPRRHDGKSIVMLRGERDVAAAMPQRVTISWRGRAACLVFLHAALDRAVNFGDVIGQYRITLEGERHEMIDLRYGRDISSWLWDAERGIASIEQEVAWSGSTRAGNDVQLQMLRWTNPSPQTPIQSIELTSGGGRASPVVFAITALDRCP</sequence>
<evidence type="ECO:0000256" key="7">
    <source>
        <dbReference type="SAM" id="SignalP"/>
    </source>
</evidence>
<keyword evidence="4" id="KW-0378">Hydrolase</keyword>
<protein>
    <recommendedName>
        <fullName evidence="3">beta-N-acetylhexosaminidase</fullName>
        <ecNumber evidence="3">3.2.1.52</ecNumber>
    </recommendedName>
</protein>
<dbReference type="GO" id="GO:0030203">
    <property type="term" value="P:glycosaminoglycan metabolic process"/>
    <property type="evidence" value="ECO:0007669"/>
    <property type="project" value="TreeGrafter"/>
</dbReference>
<evidence type="ECO:0000313" key="10">
    <source>
        <dbReference type="EMBL" id="TMI75741.1"/>
    </source>
</evidence>
<accession>A0A537IWP8</accession>
<comment type="catalytic activity">
    <reaction evidence="1">
        <text>Hydrolysis of terminal non-reducing N-acetyl-D-hexosamine residues in N-acetyl-beta-D-hexosaminides.</text>
        <dbReference type="EC" id="3.2.1.52"/>
    </reaction>
</comment>
<dbReference type="PRINTS" id="PR00738">
    <property type="entry name" value="GLHYDRLASE20"/>
</dbReference>
<feature type="chain" id="PRO_5042538751" description="beta-N-acetylhexosaminidase" evidence="7">
    <location>
        <begin position="21"/>
        <end position="747"/>
    </location>
</feature>
<dbReference type="PANTHER" id="PTHR22600">
    <property type="entry name" value="BETA-HEXOSAMINIDASE"/>
    <property type="match status" value="1"/>
</dbReference>
<dbReference type="InterPro" id="IPR029018">
    <property type="entry name" value="Hex-like_dom2"/>
</dbReference>
<reference evidence="10 11" key="1">
    <citation type="journal article" date="2019" name="Nat. Microbiol.">
        <title>Mediterranean grassland soil C-N compound turnover is dependent on rainfall and depth, and is mediated by genomically divergent microorganisms.</title>
        <authorList>
            <person name="Diamond S."/>
            <person name="Andeer P.F."/>
            <person name="Li Z."/>
            <person name="Crits-Christoph A."/>
            <person name="Burstein D."/>
            <person name="Anantharaman K."/>
            <person name="Lane K.R."/>
            <person name="Thomas B.C."/>
            <person name="Pan C."/>
            <person name="Northen T.R."/>
            <person name="Banfield J.F."/>
        </authorList>
    </citation>
    <scope>NUCLEOTIDE SEQUENCE [LARGE SCALE GENOMIC DNA]</scope>
    <source>
        <strain evidence="10">NP_8</strain>
    </source>
</reference>
<dbReference type="InterPro" id="IPR015882">
    <property type="entry name" value="HEX_bac_N"/>
</dbReference>
<evidence type="ECO:0000256" key="6">
    <source>
        <dbReference type="PIRSR" id="PIRSR625705-1"/>
    </source>
</evidence>
<evidence type="ECO:0000259" key="9">
    <source>
        <dbReference type="Pfam" id="PF02838"/>
    </source>
</evidence>
<feature type="active site" description="Proton donor" evidence="6">
    <location>
        <position position="369"/>
    </location>
</feature>
<comment type="similarity">
    <text evidence="2">Belongs to the glycosyl hydrolase 20 family.</text>
</comment>
<evidence type="ECO:0000256" key="2">
    <source>
        <dbReference type="ARBA" id="ARBA00006285"/>
    </source>
</evidence>
<dbReference type="Pfam" id="PF02838">
    <property type="entry name" value="Glyco_hydro_20b"/>
    <property type="match status" value="1"/>
</dbReference>
<proteinExistence type="inferred from homology"/>
<feature type="signal peptide" evidence="7">
    <location>
        <begin position="1"/>
        <end position="20"/>
    </location>
</feature>
<dbReference type="InterPro" id="IPR025705">
    <property type="entry name" value="Beta_hexosaminidase_sua/sub"/>
</dbReference>
<name>A0A537IWP8_9BACT</name>
<dbReference type="InterPro" id="IPR015883">
    <property type="entry name" value="Glyco_hydro_20_cat"/>
</dbReference>
<evidence type="ECO:0000259" key="8">
    <source>
        <dbReference type="Pfam" id="PF00728"/>
    </source>
</evidence>
<dbReference type="EC" id="3.2.1.52" evidence="3"/>
<keyword evidence="5" id="KW-0326">Glycosidase</keyword>
<evidence type="ECO:0000256" key="3">
    <source>
        <dbReference type="ARBA" id="ARBA00012663"/>
    </source>
</evidence>
<dbReference type="GO" id="GO:0016020">
    <property type="term" value="C:membrane"/>
    <property type="evidence" value="ECO:0007669"/>
    <property type="project" value="TreeGrafter"/>
</dbReference>
<gene>
    <name evidence="10" type="ORF">E6H05_05825</name>
</gene>
<feature type="domain" description="Beta-hexosaminidase bacterial type N-terminal" evidence="9">
    <location>
        <begin position="41"/>
        <end position="194"/>
    </location>
</feature>
<dbReference type="GO" id="GO:0004563">
    <property type="term" value="F:beta-N-acetylhexosaminidase activity"/>
    <property type="evidence" value="ECO:0007669"/>
    <property type="project" value="UniProtKB-EC"/>
</dbReference>
<dbReference type="EMBL" id="VBAP01000040">
    <property type="protein sequence ID" value="TMI75741.1"/>
    <property type="molecule type" value="Genomic_DNA"/>
</dbReference>
<evidence type="ECO:0000256" key="5">
    <source>
        <dbReference type="ARBA" id="ARBA00023295"/>
    </source>
</evidence>
<dbReference type="Gene3D" id="3.20.20.80">
    <property type="entry name" value="Glycosidases"/>
    <property type="match status" value="1"/>
</dbReference>
<evidence type="ECO:0000256" key="1">
    <source>
        <dbReference type="ARBA" id="ARBA00001231"/>
    </source>
</evidence>
<organism evidence="10 11">
    <name type="scientific">Candidatus Segetimicrobium genomatis</name>
    <dbReference type="NCBI Taxonomy" id="2569760"/>
    <lineage>
        <taxon>Bacteria</taxon>
        <taxon>Bacillati</taxon>
        <taxon>Candidatus Sysuimicrobiota</taxon>
        <taxon>Candidatus Sysuimicrobiia</taxon>
        <taxon>Candidatus Sysuimicrobiales</taxon>
        <taxon>Candidatus Segetimicrobiaceae</taxon>
        <taxon>Candidatus Segetimicrobium</taxon>
    </lineage>
</organism>
<comment type="caution">
    <text evidence="10">The sequence shown here is derived from an EMBL/GenBank/DDBJ whole genome shotgun (WGS) entry which is preliminary data.</text>
</comment>
<dbReference type="InterPro" id="IPR017853">
    <property type="entry name" value="GH"/>
</dbReference>
<dbReference type="AlphaFoldDB" id="A0A537IWP8"/>
<keyword evidence="7" id="KW-0732">Signal</keyword>
<dbReference type="Gene3D" id="3.30.379.10">
    <property type="entry name" value="Chitobiase/beta-hexosaminidase domain 2-like"/>
    <property type="match status" value="1"/>
</dbReference>
<dbReference type="Proteomes" id="UP000318834">
    <property type="component" value="Unassembled WGS sequence"/>
</dbReference>
<dbReference type="PANTHER" id="PTHR22600:SF57">
    <property type="entry name" value="BETA-N-ACETYLHEXOSAMINIDASE"/>
    <property type="match status" value="1"/>
</dbReference>
<dbReference type="SUPFAM" id="SSF51445">
    <property type="entry name" value="(Trans)glycosidases"/>
    <property type="match status" value="1"/>
</dbReference>
<evidence type="ECO:0000313" key="11">
    <source>
        <dbReference type="Proteomes" id="UP000318834"/>
    </source>
</evidence>
<dbReference type="SUPFAM" id="SSF55545">
    <property type="entry name" value="beta-N-acetylhexosaminidase-like domain"/>
    <property type="match status" value="1"/>
</dbReference>
<evidence type="ECO:0000256" key="4">
    <source>
        <dbReference type="ARBA" id="ARBA00022801"/>
    </source>
</evidence>
<dbReference type="GO" id="GO:0005975">
    <property type="term" value="P:carbohydrate metabolic process"/>
    <property type="evidence" value="ECO:0007669"/>
    <property type="project" value="InterPro"/>
</dbReference>
<dbReference type="Pfam" id="PF00728">
    <property type="entry name" value="Glyco_hydro_20"/>
    <property type="match status" value="1"/>
</dbReference>
<feature type="domain" description="Glycoside hydrolase family 20 catalytic" evidence="8">
    <location>
        <begin position="255"/>
        <end position="371"/>
    </location>
</feature>